<keyword evidence="8" id="KW-1185">Reference proteome</keyword>
<dbReference type="PANTHER" id="PTHR43723">
    <property type="entry name" value="COBALT TRANSPORT PROTEIN CBIQ"/>
    <property type="match status" value="1"/>
</dbReference>
<sequence length="266" mass="30208">MKRIKHNHGEGVRIDYYAYASHIKHWNATFKVFFSLVIMVICIAFNNPYVSTVVIVAMAYITIVKGQLPLSEYLRVLAIPTTFILLSVVAIIFDFSKEPMGLYHFPVGLGYFYTSKAMLKTGLYLTLKVFAAISALQMMTLSTPFSEIISVMRKAHVPKLVIELMNMIYRYIFILLEVSTKMKNAADSRLGNCDFKTSCSTFGSIGANLLVISMRKANAYYDAMESRCYDGDFLFYEEDRAVDKNLIMKAALFIVILIIIGCYTRL</sequence>
<feature type="transmembrane region" description="Helical" evidence="6">
    <location>
        <begin position="123"/>
        <end position="145"/>
    </location>
</feature>
<feature type="transmembrane region" description="Helical" evidence="6">
    <location>
        <begin position="73"/>
        <end position="93"/>
    </location>
</feature>
<accession>A0ABR9ZST2</accession>
<feature type="transmembrane region" description="Helical" evidence="6">
    <location>
        <begin position="246"/>
        <end position="264"/>
    </location>
</feature>
<proteinExistence type="predicted"/>
<dbReference type="NCBIfam" id="TIGR02454">
    <property type="entry name" value="ECF_T_CbiQ"/>
    <property type="match status" value="1"/>
</dbReference>
<evidence type="ECO:0000256" key="4">
    <source>
        <dbReference type="ARBA" id="ARBA00022989"/>
    </source>
</evidence>
<gene>
    <name evidence="7" type="primary">cbiQ</name>
    <name evidence="7" type="ORF">ISU02_09780</name>
</gene>
<dbReference type="RefSeq" id="WP_194701643.1">
    <property type="nucleotide sequence ID" value="NZ_JADKNH010000005.1"/>
</dbReference>
<dbReference type="CDD" id="cd16914">
    <property type="entry name" value="EcfT"/>
    <property type="match status" value="1"/>
</dbReference>
<evidence type="ECO:0000256" key="3">
    <source>
        <dbReference type="ARBA" id="ARBA00022692"/>
    </source>
</evidence>
<dbReference type="Pfam" id="PF02361">
    <property type="entry name" value="CbiQ"/>
    <property type="match status" value="1"/>
</dbReference>
<evidence type="ECO:0000256" key="5">
    <source>
        <dbReference type="ARBA" id="ARBA00023136"/>
    </source>
</evidence>
<organism evidence="7 8">
    <name type="scientific">Fusibacter ferrireducens</name>
    <dbReference type="NCBI Taxonomy" id="2785058"/>
    <lineage>
        <taxon>Bacteria</taxon>
        <taxon>Bacillati</taxon>
        <taxon>Bacillota</taxon>
        <taxon>Clostridia</taxon>
        <taxon>Eubacteriales</taxon>
        <taxon>Eubacteriales Family XII. Incertae Sedis</taxon>
        <taxon>Fusibacter</taxon>
    </lineage>
</organism>
<dbReference type="Proteomes" id="UP000614200">
    <property type="component" value="Unassembled WGS sequence"/>
</dbReference>
<evidence type="ECO:0000256" key="6">
    <source>
        <dbReference type="SAM" id="Phobius"/>
    </source>
</evidence>
<protein>
    <submittedName>
        <fullName evidence="7">Cobalt ECF transporter T component CbiQ</fullName>
    </submittedName>
</protein>
<evidence type="ECO:0000256" key="1">
    <source>
        <dbReference type="ARBA" id="ARBA00004651"/>
    </source>
</evidence>
<evidence type="ECO:0000313" key="7">
    <source>
        <dbReference type="EMBL" id="MBF4693411.1"/>
    </source>
</evidence>
<keyword evidence="2" id="KW-1003">Cell membrane</keyword>
<keyword evidence="3 6" id="KW-0812">Transmembrane</keyword>
<comment type="caution">
    <text evidence="7">The sequence shown here is derived from an EMBL/GenBank/DDBJ whole genome shotgun (WGS) entry which is preliminary data.</text>
</comment>
<feature type="transmembrane region" description="Helical" evidence="6">
    <location>
        <begin position="157"/>
        <end position="176"/>
    </location>
</feature>
<reference evidence="7 8" key="1">
    <citation type="submission" date="2020-11" db="EMBL/GenBank/DDBJ databases">
        <title>Fusibacter basophilias sp. nov.</title>
        <authorList>
            <person name="Qiu D."/>
        </authorList>
    </citation>
    <scope>NUCLEOTIDE SEQUENCE [LARGE SCALE GENOMIC DNA]</scope>
    <source>
        <strain evidence="7 8">Q10-2</strain>
    </source>
</reference>
<comment type="subcellular location">
    <subcellularLocation>
        <location evidence="1">Cell membrane</location>
        <topology evidence="1">Multi-pass membrane protein</topology>
    </subcellularLocation>
</comment>
<dbReference type="EMBL" id="JADKNH010000005">
    <property type="protein sequence ID" value="MBF4693411.1"/>
    <property type="molecule type" value="Genomic_DNA"/>
</dbReference>
<dbReference type="InterPro" id="IPR012809">
    <property type="entry name" value="ECF_CbiQ"/>
</dbReference>
<name>A0ABR9ZST2_9FIRM</name>
<keyword evidence="5 6" id="KW-0472">Membrane</keyword>
<dbReference type="InterPro" id="IPR052770">
    <property type="entry name" value="Cobalt_transport_CbiQ"/>
</dbReference>
<keyword evidence="4 6" id="KW-1133">Transmembrane helix</keyword>
<dbReference type="InterPro" id="IPR003339">
    <property type="entry name" value="ABC/ECF_trnsptr_transmembrane"/>
</dbReference>
<dbReference type="PANTHER" id="PTHR43723:SF1">
    <property type="entry name" value="COBALT TRANSPORT PROTEIN CBIQ"/>
    <property type="match status" value="1"/>
</dbReference>
<feature type="transmembrane region" description="Helical" evidence="6">
    <location>
        <begin position="32"/>
        <end position="61"/>
    </location>
</feature>
<evidence type="ECO:0000313" key="8">
    <source>
        <dbReference type="Proteomes" id="UP000614200"/>
    </source>
</evidence>
<evidence type="ECO:0000256" key="2">
    <source>
        <dbReference type="ARBA" id="ARBA00022475"/>
    </source>
</evidence>